<dbReference type="GO" id="GO:0004690">
    <property type="term" value="F:cyclic nucleotide-dependent protein kinase activity"/>
    <property type="evidence" value="ECO:0007669"/>
    <property type="project" value="UniProtKB-ARBA"/>
</dbReference>
<evidence type="ECO:0000259" key="7">
    <source>
        <dbReference type="PROSITE" id="PS50011"/>
    </source>
</evidence>
<reference evidence="8 9" key="1">
    <citation type="submission" date="2024-08" db="EMBL/GenBank/DDBJ databases">
        <title>Gnathostoma spinigerum genome.</title>
        <authorList>
            <person name="Gonzalez-Bertolin B."/>
            <person name="Monzon S."/>
            <person name="Zaballos A."/>
            <person name="Jimenez P."/>
            <person name="Dekumyoy P."/>
            <person name="Varona S."/>
            <person name="Cuesta I."/>
            <person name="Sumanam S."/>
            <person name="Adisakwattana P."/>
            <person name="Gasser R.B."/>
            <person name="Hernandez-Gonzalez A."/>
            <person name="Young N.D."/>
            <person name="Perteguer M.J."/>
        </authorList>
    </citation>
    <scope>NUCLEOTIDE SEQUENCE [LARGE SCALE GENOMIC DNA]</scope>
    <source>
        <strain evidence="8">AL3</strain>
        <tissue evidence="8">Liver</tissue>
    </source>
</reference>
<dbReference type="Gene3D" id="1.10.510.10">
    <property type="entry name" value="Transferase(Phosphotransferase) domain 1"/>
    <property type="match status" value="1"/>
</dbReference>
<dbReference type="Proteomes" id="UP001608902">
    <property type="component" value="Unassembled WGS sequence"/>
</dbReference>
<gene>
    <name evidence="8" type="ORF">AB6A40_007208</name>
</gene>
<evidence type="ECO:0000256" key="3">
    <source>
        <dbReference type="ARBA" id="ARBA00022741"/>
    </source>
</evidence>
<dbReference type="EMBL" id="JBGFUD010005640">
    <property type="protein sequence ID" value="MFH4980499.1"/>
    <property type="molecule type" value="Genomic_DNA"/>
</dbReference>
<dbReference type="AlphaFoldDB" id="A0ABD6EQP6"/>
<dbReference type="PROSITE" id="PS50011">
    <property type="entry name" value="PROTEIN_KINASE_DOM"/>
    <property type="match status" value="1"/>
</dbReference>
<keyword evidence="3" id="KW-0547">Nucleotide-binding</keyword>
<evidence type="ECO:0000256" key="6">
    <source>
        <dbReference type="SAM" id="Phobius"/>
    </source>
</evidence>
<evidence type="ECO:0000313" key="8">
    <source>
        <dbReference type="EMBL" id="MFH4980499.1"/>
    </source>
</evidence>
<keyword evidence="6" id="KW-1133">Transmembrane helix</keyword>
<proteinExistence type="predicted"/>
<evidence type="ECO:0000256" key="4">
    <source>
        <dbReference type="ARBA" id="ARBA00022777"/>
    </source>
</evidence>
<dbReference type="PANTHER" id="PTHR24353">
    <property type="entry name" value="CYCLIC NUCLEOTIDE-DEPENDENT PROTEIN KINASE"/>
    <property type="match status" value="1"/>
</dbReference>
<keyword evidence="2" id="KW-0808">Transferase</keyword>
<evidence type="ECO:0000313" key="9">
    <source>
        <dbReference type="Proteomes" id="UP001608902"/>
    </source>
</evidence>
<sequence>MLSAEEEKGYGCRSDFKTRTLCGTAEYIAPEIMANRSYDKAGDWWSLGILIYEMLNGFPPSSRYSTKPSVAKFAIDVRSIQSLSGNLAFLIFFLILSMLSFWHQ</sequence>
<dbReference type="SUPFAM" id="SSF56112">
    <property type="entry name" value="Protein kinase-like (PK-like)"/>
    <property type="match status" value="1"/>
</dbReference>
<comment type="caution">
    <text evidence="8">The sequence shown here is derived from an EMBL/GenBank/DDBJ whole genome shotgun (WGS) entry which is preliminary data.</text>
</comment>
<accession>A0ABD6EQP6</accession>
<dbReference type="Pfam" id="PF00069">
    <property type="entry name" value="Pkinase"/>
    <property type="match status" value="1"/>
</dbReference>
<evidence type="ECO:0000256" key="1">
    <source>
        <dbReference type="ARBA" id="ARBA00022527"/>
    </source>
</evidence>
<keyword evidence="6" id="KW-0472">Membrane</keyword>
<organism evidence="8 9">
    <name type="scientific">Gnathostoma spinigerum</name>
    <dbReference type="NCBI Taxonomy" id="75299"/>
    <lineage>
        <taxon>Eukaryota</taxon>
        <taxon>Metazoa</taxon>
        <taxon>Ecdysozoa</taxon>
        <taxon>Nematoda</taxon>
        <taxon>Chromadorea</taxon>
        <taxon>Rhabditida</taxon>
        <taxon>Spirurina</taxon>
        <taxon>Gnathostomatomorpha</taxon>
        <taxon>Gnathostomatoidea</taxon>
        <taxon>Gnathostomatidae</taxon>
        <taxon>Gnathostoma</taxon>
    </lineage>
</organism>
<keyword evidence="1" id="KW-0723">Serine/threonine-protein kinase</keyword>
<feature type="domain" description="Protein kinase" evidence="7">
    <location>
        <begin position="1"/>
        <end position="104"/>
    </location>
</feature>
<evidence type="ECO:0000256" key="2">
    <source>
        <dbReference type="ARBA" id="ARBA00022679"/>
    </source>
</evidence>
<keyword evidence="4" id="KW-0418">Kinase</keyword>
<name>A0ABD6EQP6_9BILA</name>
<feature type="transmembrane region" description="Helical" evidence="6">
    <location>
        <begin position="83"/>
        <end position="102"/>
    </location>
</feature>
<dbReference type="PANTHER" id="PTHR24353:SF37">
    <property type="entry name" value="CAMP-DEPENDENT PROTEIN KINASE CATALYTIC SUBUNIT PRKX"/>
    <property type="match status" value="1"/>
</dbReference>
<evidence type="ECO:0000256" key="5">
    <source>
        <dbReference type="ARBA" id="ARBA00022840"/>
    </source>
</evidence>
<keyword evidence="6" id="KW-0812">Transmembrane</keyword>
<protein>
    <recommendedName>
        <fullName evidence="7">Protein kinase domain-containing protein</fullName>
    </recommendedName>
</protein>
<keyword evidence="5" id="KW-0067">ATP-binding</keyword>
<dbReference type="GO" id="GO:0005524">
    <property type="term" value="F:ATP binding"/>
    <property type="evidence" value="ECO:0007669"/>
    <property type="project" value="UniProtKB-KW"/>
</dbReference>
<keyword evidence="9" id="KW-1185">Reference proteome</keyword>
<dbReference type="InterPro" id="IPR011009">
    <property type="entry name" value="Kinase-like_dom_sf"/>
</dbReference>
<dbReference type="InterPro" id="IPR000719">
    <property type="entry name" value="Prot_kinase_dom"/>
</dbReference>